<feature type="transmembrane region" description="Helical" evidence="2">
    <location>
        <begin position="36"/>
        <end position="54"/>
    </location>
</feature>
<name>A0A4R6V5H4_9ACTN</name>
<keyword evidence="2" id="KW-0812">Transmembrane</keyword>
<reference evidence="3 4" key="1">
    <citation type="submission" date="2019-03" db="EMBL/GenBank/DDBJ databases">
        <title>Genomic Encyclopedia of Type Strains, Phase IV (KMG-IV): sequencing the most valuable type-strain genomes for metagenomic binning, comparative biology and taxonomic classification.</title>
        <authorList>
            <person name="Goeker M."/>
        </authorList>
    </citation>
    <scope>NUCLEOTIDE SEQUENCE [LARGE SCALE GENOMIC DNA]</scope>
    <source>
        <strain evidence="3 4">DSM 46770</strain>
    </source>
</reference>
<dbReference type="Proteomes" id="UP000295281">
    <property type="component" value="Unassembled WGS sequence"/>
</dbReference>
<feature type="transmembrane region" description="Helical" evidence="2">
    <location>
        <begin position="66"/>
        <end position="84"/>
    </location>
</feature>
<sequence>MRKEEDPGSPPSEPDPTGGAPTGHGMEADPGQAARARTLLAGVLLALFAAMLGHKVLNAGGLEQTALFYVGLPALIALTVVFTARPRSAVGVAMAVTTVGLALAGPLLDEGVVCLVMAAPLFYLVAAAVGAVLGHARGRHALVAAPVLVLLCLEGVAGTSYLPRASEGRAVRFVEDTPAEIAAALAAEPVYPAQDSWFLGLLPQPTGAEGTGLDVGDRREVRFPARRSLGLGAEPTPRSLVLEVARGRADDSGGLVVFTVVSDTTLARWLDLREAEVAWEAVDGGTRIEWTLRYHRTFDPSWYWGPLQGHAVDQAAGYLVDTFTRVPQESA</sequence>
<evidence type="ECO:0000256" key="1">
    <source>
        <dbReference type="SAM" id="MobiDB-lite"/>
    </source>
</evidence>
<feature type="transmembrane region" description="Helical" evidence="2">
    <location>
        <begin position="142"/>
        <end position="162"/>
    </location>
</feature>
<evidence type="ECO:0000313" key="3">
    <source>
        <dbReference type="EMBL" id="TDQ51434.1"/>
    </source>
</evidence>
<keyword evidence="2" id="KW-1133">Transmembrane helix</keyword>
<dbReference type="EMBL" id="SNYN01000011">
    <property type="protein sequence ID" value="TDQ51434.1"/>
    <property type="molecule type" value="Genomic_DNA"/>
</dbReference>
<proteinExistence type="predicted"/>
<evidence type="ECO:0000313" key="4">
    <source>
        <dbReference type="Proteomes" id="UP000295281"/>
    </source>
</evidence>
<keyword evidence="2" id="KW-0472">Membrane</keyword>
<gene>
    <name evidence="3" type="ORF">EV190_11138</name>
</gene>
<feature type="transmembrane region" description="Helical" evidence="2">
    <location>
        <begin position="115"/>
        <end position="136"/>
    </location>
</feature>
<feature type="transmembrane region" description="Helical" evidence="2">
    <location>
        <begin position="90"/>
        <end position="108"/>
    </location>
</feature>
<accession>A0A4R6V5H4</accession>
<comment type="caution">
    <text evidence="3">The sequence shown here is derived from an EMBL/GenBank/DDBJ whole genome shotgun (WGS) entry which is preliminary data.</text>
</comment>
<keyword evidence="4" id="KW-1185">Reference proteome</keyword>
<evidence type="ECO:0000256" key="2">
    <source>
        <dbReference type="SAM" id="Phobius"/>
    </source>
</evidence>
<organism evidence="3 4">
    <name type="scientific">Actinorugispora endophytica</name>
    <dbReference type="NCBI Taxonomy" id="1605990"/>
    <lineage>
        <taxon>Bacteria</taxon>
        <taxon>Bacillati</taxon>
        <taxon>Actinomycetota</taxon>
        <taxon>Actinomycetes</taxon>
        <taxon>Streptosporangiales</taxon>
        <taxon>Nocardiopsidaceae</taxon>
        <taxon>Actinorugispora</taxon>
    </lineage>
</organism>
<protein>
    <submittedName>
        <fullName evidence="3">Uncharacterized protein</fullName>
    </submittedName>
</protein>
<dbReference type="AlphaFoldDB" id="A0A4R6V5H4"/>
<feature type="region of interest" description="Disordered" evidence="1">
    <location>
        <begin position="1"/>
        <end position="31"/>
    </location>
</feature>
<dbReference type="RefSeq" id="WP_243742583.1">
    <property type="nucleotide sequence ID" value="NZ_SNYN01000011.1"/>
</dbReference>